<dbReference type="GO" id="GO:0003700">
    <property type="term" value="F:DNA-binding transcription factor activity"/>
    <property type="evidence" value="ECO:0007669"/>
    <property type="project" value="TreeGrafter"/>
</dbReference>
<gene>
    <name evidence="8" type="ORF">SI8410_11015384</name>
</gene>
<dbReference type="GO" id="GO:0005634">
    <property type="term" value="C:nucleus"/>
    <property type="evidence" value="ECO:0007669"/>
    <property type="project" value="UniProtKB-SubCell"/>
</dbReference>
<dbReference type="PANTHER" id="PTHR31945">
    <property type="entry name" value="TRANSCRIPTION FACTOR SCREAM2-RELATED"/>
    <property type="match status" value="1"/>
</dbReference>
<comment type="subcellular location">
    <subcellularLocation>
        <location evidence="1">Nucleus</location>
    </subcellularLocation>
</comment>
<evidence type="ECO:0000256" key="2">
    <source>
        <dbReference type="ARBA" id="ARBA00005510"/>
    </source>
</evidence>
<dbReference type="InterPro" id="IPR036638">
    <property type="entry name" value="HLH_DNA-bd_sf"/>
</dbReference>
<dbReference type="Gene3D" id="4.10.280.10">
    <property type="entry name" value="Helix-loop-helix DNA-binding domain"/>
    <property type="match status" value="1"/>
</dbReference>
<evidence type="ECO:0000313" key="9">
    <source>
        <dbReference type="Proteomes" id="UP000663760"/>
    </source>
</evidence>
<feature type="region of interest" description="Disordered" evidence="6">
    <location>
        <begin position="60"/>
        <end position="85"/>
    </location>
</feature>
<evidence type="ECO:0000256" key="5">
    <source>
        <dbReference type="ARBA" id="ARBA00023242"/>
    </source>
</evidence>
<reference evidence="8" key="1">
    <citation type="submission" date="2020-02" db="EMBL/GenBank/DDBJ databases">
        <authorList>
            <person name="Scholz U."/>
            <person name="Mascher M."/>
            <person name="Fiebig A."/>
        </authorList>
    </citation>
    <scope>NUCLEOTIDE SEQUENCE</scope>
</reference>
<dbReference type="GO" id="GO:0046983">
    <property type="term" value="F:protein dimerization activity"/>
    <property type="evidence" value="ECO:0007669"/>
    <property type="project" value="InterPro"/>
</dbReference>
<dbReference type="PROSITE" id="PS50888">
    <property type="entry name" value="BHLH"/>
    <property type="match status" value="1"/>
</dbReference>
<protein>
    <recommendedName>
        <fullName evidence="7">BHLH domain-containing protein</fullName>
    </recommendedName>
</protein>
<feature type="domain" description="BHLH" evidence="7">
    <location>
        <begin position="82"/>
        <end position="131"/>
    </location>
</feature>
<keyword evidence="5" id="KW-0539">Nucleus</keyword>
<dbReference type="EMBL" id="LR746274">
    <property type="protein sequence ID" value="CAA7404706.1"/>
    <property type="molecule type" value="Genomic_DNA"/>
</dbReference>
<dbReference type="InterPro" id="IPR011598">
    <property type="entry name" value="bHLH_dom"/>
</dbReference>
<keyword evidence="4" id="KW-0804">Transcription</keyword>
<organism evidence="8 9">
    <name type="scientific">Spirodela intermedia</name>
    <name type="common">Intermediate duckweed</name>
    <dbReference type="NCBI Taxonomy" id="51605"/>
    <lineage>
        <taxon>Eukaryota</taxon>
        <taxon>Viridiplantae</taxon>
        <taxon>Streptophyta</taxon>
        <taxon>Embryophyta</taxon>
        <taxon>Tracheophyta</taxon>
        <taxon>Spermatophyta</taxon>
        <taxon>Magnoliopsida</taxon>
        <taxon>Liliopsida</taxon>
        <taxon>Araceae</taxon>
        <taxon>Lemnoideae</taxon>
        <taxon>Spirodela</taxon>
    </lineage>
</organism>
<sequence length="272" mass="29771">MERSPSLAVQLAAVDLSNDSQFDQMDCLLVGGFAEFGEEDLCSSVVEQVLGFYSDGGPGLVEADAEEDDSSGTTGERLRPGRDRARTLVSERRRRGRMKEKLYELRSLVPNITKMDKASIIGDAIMYVRDLQRQVKTLAEEIASLETSAKTEDVCSFPFQRHEPGRPGSVDPLSKGDILELSACELGDKRFHLRLVCHKGEGTATALYRATERLTFLHPESSTFSTISGTHEVTLTMKVGGCAGEMDAAALKLWVMTALLDEGFGFHMAATL</sequence>
<comment type="similarity">
    <text evidence="2">Belongs to the bHLH protein family.</text>
</comment>
<dbReference type="GO" id="GO:0043565">
    <property type="term" value="F:sequence-specific DNA binding"/>
    <property type="evidence" value="ECO:0007669"/>
    <property type="project" value="TreeGrafter"/>
</dbReference>
<keyword evidence="9" id="KW-1185">Reference proteome</keyword>
<name>A0A7I8L505_SPIIN</name>
<dbReference type="SMART" id="SM00353">
    <property type="entry name" value="HLH"/>
    <property type="match status" value="1"/>
</dbReference>
<feature type="compositionally biased region" description="Basic and acidic residues" evidence="6">
    <location>
        <begin position="76"/>
        <end position="85"/>
    </location>
</feature>
<evidence type="ECO:0000256" key="4">
    <source>
        <dbReference type="ARBA" id="ARBA00023163"/>
    </source>
</evidence>
<dbReference type="Pfam" id="PF00010">
    <property type="entry name" value="HLH"/>
    <property type="match status" value="1"/>
</dbReference>
<evidence type="ECO:0000259" key="7">
    <source>
        <dbReference type="PROSITE" id="PS50888"/>
    </source>
</evidence>
<evidence type="ECO:0000256" key="1">
    <source>
        <dbReference type="ARBA" id="ARBA00004123"/>
    </source>
</evidence>
<dbReference type="SUPFAM" id="SSF47459">
    <property type="entry name" value="HLH, helix-loop-helix DNA-binding domain"/>
    <property type="match status" value="1"/>
</dbReference>
<dbReference type="Proteomes" id="UP000663760">
    <property type="component" value="Chromosome 11"/>
</dbReference>
<accession>A0A7I8L505</accession>
<evidence type="ECO:0000256" key="3">
    <source>
        <dbReference type="ARBA" id="ARBA00023015"/>
    </source>
</evidence>
<dbReference type="InterPro" id="IPR051358">
    <property type="entry name" value="TF_AMS/ICE1/BHLH6-like"/>
</dbReference>
<dbReference type="AlphaFoldDB" id="A0A7I8L505"/>
<proteinExistence type="inferred from homology"/>
<dbReference type="PANTHER" id="PTHR31945:SF17">
    <property type="entry name" value="TRANSCRIPTION FACTOR FER-LIKE IRON DEFICIENCY-INDUCED TRANSCRIPTION FACTOR"/>
    <property type="match status" value="1"/>
</dbReference>
<evidence type="ECO:0000313" key="8">
    <source>
        <dbReference type="EMBL" id="CAA7404706.1"/>
    </source>
</evidence>
<dbReference type="OrthoDB" id="1886792at2759"/>
<evidence type="ECO:0000256" key="6">
    <source>
        <dbReference type="SAM" id="MobiDB-lite"/>
    </source>
</evidence>
<keyword evidence="3" id="KW-0805">Transcription regulation</keyword>